<dbReference type="Pfam" id="PF09608">
    <property type="entry name" value="Alph_Pro_TM"/>
    <property type="match status" value="1"/>
</dbReference>
<reference evidence="3 4" key="1">
    <citation type="submission" date="2024-05" db="EMBL/GenBank/DDBJ databases">
        <title>Genome sequence of Ponticoccus litoralis KCCM 90028.</title>
        <authorList>
            <person name="Kim J.M."/>
            <person name="Lee J.K."/>
            <person name="Choi B.J."/>
            <person name="Bayburt H."/>
            <person name="Baek J.H."/>
            <person name="Jeon C.O."/>
        </authorList>
    </citation>
    <scope>NUCLEOTIDE SEQUENCE [LARGE SCALE GENOMIC DNA]</scope>
    <source>
        <strain evidence="3 4">KCCM 90028</strain>
    </source>
</reference>
<sequence>MRWLLGLLVTLAALPAQAEEVVLGLSSDTVAISTDFDGSDILIYGAVKREAPIAEAPLQVIVTVSGPFQPLTVRRKERRFGIWINTDSVFVDAAPSFYAVATSGPWAEVISDTEDLRHRISIPRAIRSVGAPETVPDAQSFTEAVIRVRTHEGTYKVLESSVGVREQTLFDTSVQLPANLTEGTYNTRVFLTRNRAVVSSFATTIEVRKVGLERWLHALSRQQPLVYGLMSLALAIAAGWGASAAFRAIRHQ</sequence>
<keyword evidence="4" id="KW-1185">Reference proteome</keyword>
<evidence type="ECO:0000256" key="1">
    <source>
        <dbReference type="SAM" id="Phobius"/>
    </source>
</evidence>
<dbReference type="AlphaFoldDB" id="A0AAW9SCZ9"/>
<comment type="caution">
    <text evidence="3">The sequence shown here is derived from an EMBL/GenBank/DDBJ whole genome shotgun (WGS) entry which is preliminary data.</text>
</comment>
<feature type="transmembrane region" description="Helical" evidence="1">
    <location>
        <begin position="225"/>
        <end position="246"/>
    </location>
</feature>
<dbReference type="EMBL" id="JBDNCH010000002">
    <property type="protein sequence ID" value="MEN9060682.1"/>
    <property type="molecule type" value="Genomic_DNA"/>
</dbReference>
<gene>
    <name evidence="3" type="ORF">ABFB10_06190</name>
</gene>
<organism evidence="3 4">
    <name type="scientific">Ponticoccus litoralis</name>
    <dbReference type="NCBI Taxonomy" id="422297"/>
    <lineage>
        <taxon>Bacteria</taxon>
        <taxon>Pseudomonadati</taxon>
        <taxon>Pseudomonadota</taxon>
        <taxon>Alphaproteobacteria</taxon>
        <taxon>Rhodobacterales</taxon>
        <taxon>Roseobacteraceae</taxon>
        <taxon>Ponticoccus</taxon>
    </lineage>
</organism>
<dbReference type="RefSeq" id="WP_347165836.1">
    <property type="nucleotide sequence ID" value="NZ_JBDNCH010000002.1"/>
</dbReference>
<feature type="signal peptide" evidence="2">
    <location>
        <begin position="1"/>
        <end position="18"/>
    </location>
</feature>
<keyword evidence="2" id="KW-0732">Signal</keyword>
<evidence type="ECO:0000256" key="2">
    <source>
        <dbReference type="SAM" id="SignalP"/>
    </source>
</evidence>
<keyword evidence="1" id="KW-0472">Membrane</keyword>
<keyword evidence="1" id="KW-1133">Transmembrane helix</keyword>
<evidence type="ECO:0000313" key="4">
    <source>
        <dbReference type="Proteomes" id="UP001428774"/>
    </source>
</evidence>
<accession>A0AAW9SCZ9</accession>
<dbReference type="Proteomes" id="UP001428774">
    <property type="component" value="Unassembled WGS sequence"/>
</dbReference>
<dbReference type="InterPro" id="IPR019088">
    <property type="entry name" value="CHP02186-rel_TM"/>
</dbReference>
<name>A0AAW9SCZ9_9RHOB</name>
<keyword evidence="1" id="KW-0812">Transmembrane</keyword>
<protein>
    <submittedName>
        <fullName evidence="3">TIGR02186 family protein</fullName>
    </submittedName>
</protein>
<proteinExistence type="predicted"/>
<evidence type="ECO:0000313" key="3">
    <source>
        <dbReference type="EMBL" id="MEN9060682.1"/>
    </source>
</evidence>
<feature type="chain" id="PRO_5043567036" evidence="2">
    <location>
        <begin position="19"/>
        <end position="252"/>
    </location>
</feature>